<dbReference type="PANTHER" id="PTHR43283:SF7">
    <property type="entry name" value="BETA-LACTAMASE-RELATED DOMAIN-CONTAINING PROTEIN"/>
    <property type="match status" value="1"/>
</dbReference>
<dbReference type="Proteomes" id="UP000184048">
    <property type="component" value="Unassembled WGS sequence"/>
</dbReference>
<dbReference type="Gene3D" id="3.40.710.10">
    <property type="entry name" value="DD-peptidase/beta-lactamase superfamily"/>
    <property type="match status" value="1"/>
</dbReference>
<organism evidence="2 3">
    <name type="scientific">Flavisolibacter ginsengisoli DSM 18119</name>
    <dbReference type="NCBI Taxonomy" id="1121884"/>
    <lineage>
        <taxon>Bacteria</taxon>
        <taxon>Pseudomonadati</taxon>
        <taxon>Bacteroidota</taxon>
        <taxon>Chitinophagia</taxon>
        <taxon>Chitinophagales</taxon>
        <taxon>Chitinophagaceae</taxon>
        <taxon>Flavisolibacter</taxon>
    </lineage>
</organism>
<sequence length="398" mass="46212">MVRILCFLLLLNCSSCYMIRAYKVRKFELTDPQRMPYVSIAPSTTPYYFKQDTTENRYRDIKKYLDTSLPKSHTAAFLVIKNDSIIYERYFNGFTQQSKLPSFSVAKSFVSTLVAVALMEGKINSLQDPITKYIPELYQKDQRYERITLQHLLDMKSGLHFNEGSYGLKDDAIKLGFRPNIFRHVLKVKIDMEPGKKFRYQSINTELLAIAVQRATGKKVAPYLQETLWQPLGAEFEANWNVDSKRHKQEIAFAGLNATARDFAKLGQLFIQKGQWQGKQILSPSWVSRVNNADSMEQAGGYKNQWWSELSSIYFKDSLSADQFRRQTPHSDQVNKTAKGYQVRYRTDAFNAEGLLNQFIYINPNSHVVIVRLGRYWYHPSMYANEFIYNLGNKLSSF</sequence>
<accession>A0A1M5E5Q0</accession>
<evidence type="ECO:0000259" key="1">
    <source>
        <dbReference type="Pfam" id="PF00144"/>
    </source>
</evidence>
<evidence type="ECO:0000313" key="2">
    <source>
        <dbReference type="EMBL" id="SHF74578.1"/>
    </source>
</evidence>
<protein>
    <submittedName>
        <fullName evidence="2">CubicO group peptidase, beta-lactamase class C family</fullName>
    </submittedName>
</protein>
<dbReference type="AlphaFoldDB" id="A0A1M5E5Q0"/>
<proteinExistence type="predicted"/>
<dbReference type="STRING" id="1121884.SAMN02745131_03433"/>
<dbReference type="EMBL" id="FQUU01000017">
    <property type="protein sequence ID" value="SHF74578.1"/>
    <property type="molecule type" value="Genomic_DNA"/>
</dbReference>
<dbReference type="OrthoDB" id="1185352at2"/>
<dbReference type="SUPFAM" id="SSF56601">
    <property type="entry name" value="beta-lactamase/transpeptidase-like"/>
    <property type="match status" value="1"/>
</dbReference>
<dbReference type="InterPro" id="IPR050789">
    <property type="entry name" value="Diverse_Enzym_Activities"/>
</dbReference>
<dbReference type="Pfam" id="PF00144">
    <property type="entry name" value="Beta-lactamase"/>
    <property type="match status" value="1"/>
</dbReference>
<evidence type="ECO:0000313" key="3">
    <source>
        <dbReference type="Proteomes" id="UP000184048"/>
    </source>
</evidence>
<keyword evidence="3" id="KW-1185">Reference proteome</keyword>
<dbReference type="InterPro" id="IPR012338">
    <property type="entry name" value="Beta-lactam/transpept-like"/>
</dbReference>
<name>A0A1M5E5Q0_9BACT</name>
<dbReference type="InterPro" id="IPR001466">
    <property type="entry name" value="Beta-lactam-related"/>
</dbReference>
<feature type="domain" description="Beta-lactamase-related" evidence="1">
    <location>
        <begin position="73"/>
        <end position="373"/>
    </location>
</feature>
<dbReference type="PANTHER" id="PTHR43283">
    <property type="entry name" value="BETA-LACTAMASE-RELATED"/>
    <property type="match status" value="1"/>
</dbReference>
<gene>
    <name evidence="2" type="ORF">SAMN02745131_03433</name>
</gene>
<reference evidence="2 3" key="1">
    <citation type="submission" date="2016-11" db="EMBL/GenBank/DDBJ databases">
        <authorList>
            <person name="Jaros S."/>
            <person name="Januszkiewicz K."/>
            <person name="Wedrychowicz H."/>
        </authorList>
    </citation>
    <scope>NUCLEOTIDE SEQUENCE [LARGE SCALE GENOMIC DNA]</scope>
    <source>
        <strain evidence="2 3">DSM 18119</strain>
    </source>
</reference>